<dbReference type="Proteomes" id="UP001161409">
    <property type="component" value="Unassembled WGS sequence"/>
</dbReference>
<gene>
    <name evidence="1" type="ORF">GCM10007924_31510</name>
</gene>
<sequence length="79" mass="9239">MKIQQTEAEQRGGGRSRHIKKAVKFYSLLEIGVRMQYIKKYLNKYKNYILNQLGPFVALATVCRVFRITTVREQGAKFI</sequence>
<keyword evidence="2" id="KW-1185">Reference proteome</keyword>
<comment type="caution">
    <text evidence="1">The sequence shown here is derived from an EMBL/GenBank/DDBJ whole genome shotgun (WGS) entry which is preliminary data.</text>
</comment>
<name>A0ABQ5U9K0_9PROT</name>
<protein>
    <submittedName>
        <fullName evidence="1">Uncharacterized protein</fullName>
    </submittedName>
</protein>
<reference evidence="1" key="1">
    <citation type="journal article" date="2014" name="Int. J. Syst. Evol. Microbiol.">
        <title>Complete genome of a new Firmicutes species belonging to the dominant human colonic microbiota ('Ruminococcus bicirculans') reveals two chromosomes and a selective capacity to utilize plant glucans.</title>
        <authorList>
            <consortium name="NISC Comparative Sequencing Program"/>
            <person name="Wegmann U."/>
            <person name="Louis P."/>
            <person name="Goesmann A."/>
            <person name="Henrissat B."/>
            <person name="Duncan S.H."/>
            <person name="Flint H.J."/>
        </authorList>
    </citation>
    <scope>NUCLEOTIDE SEQUENCE</scope>
    <source>
        <strain evidence="1">NBRC 103408</strain>
    </source>
</reference>
<accession>A0ABQ5U9K0</accession>
<reference evidence="1" key="2">
    <citation type="submission" date="2023-01" db="EMBL/GenBank/DDBJ databases">
        <title>Draft genome sequence of Sneathiella chinensis strain NBRC 103408.</title>
        <authorList>
            <person name="Sun Q."/>
            <person name="Mori K."/>
        </authorList>
    </citation>
    <scope>NUCLEOTIDE SEQUENCE</scope>
    <source>
        <strain evidence="1">NBRC 103408</strain>
    </source>
</reference>
<dbReference type="EMBL" id="BSNF01000010">
    <property type="protein sequence ID" value="GLQ07929.1"/>
    <property type="molecule type" value="Genomic_DNA"/>
</dbReference>
<proteinExistence type="predicted"/>
<evidence type="ECO:0000313" key="2">
    <source>
        <dbReference type="Proteomes" id="UP001161409"/>
    </source>
</evidence>
<organism evidence="1 2">
    <name type="scientific">Sneathiella chinensis</name>
    <dbReference type="NCBI Taxonomy" id="349750"/>
    <lineage>
        <taxon>Bacteria</taxon>
        <taxon>Pseudomonadati</taxon>
        <taxon>Pseudomonadota</taxon>
        <taxon>Alphaproteobacteria</taxon>
        <taxon>Sneathiellales</taxon>
        <taxon>Sneathiellaceae</taxon>
        <taxon>Sneathiella</taxon>
    </lineage>
</organism>
<evidence type="ECO:0000313" key="1">
    <source>
        <dbReference type="EMBL" id="GLQ07929.1"/>
    </source>
</evidence>